<feature type="signal peptide" evidence="1">
    <location>
        <begin position="1"/>
        <end position="18"/>
    </location>
</feature>
<reference evidence="2" key="1">
    <citation type="journal article" date="2020" name="Stud. Mycol.">
        <title>101 Dothideomycetes genomes: a test case for predicting lifestyles and emergence of pathogens.</title>
        <authorList>
            <person name="Haridas S."/>
            <person name="Albert R."/>
            <person name="Binder M."/>
            <person name="Bloem J."/>
            <person name="Labutti K."/>
            <person name="Salamov A."/>
            <person name="Andreopoulos B."/>
            <person name="Baker S."/>
            <person name="Barry K."/>
            <person name="Bills G."/>
            <person name="Bluhm B."/>
            <person name="Cannon C."/>
            <person name="Castanera R."/>
            <person name="Culley D."/>
            <person name="Daum C."/>
            <person name="Ezra D."/>
            <person name="Gonzalez J."/>
            <person name="Henrissat B."/>
            <person name="Kuo A."/>
            <person name="Liang C."/>
            <person name="Lipzen A."/>
            <person name="Lutzoni F."/>
            <person name="Magnuson J."/>
            <person name="Mondo S."/>
            <person name="Nolan M."/>
            <person name="Ohm R."/>
            <person name="Pangilinan J."/>
            <person name="Park H.-J."/>
            <person name="Ramirez L."/>
            <person name="Alfaro M."/>
            <person name="Sun H."/>
            <person name="Tritt A."/>
            <person name="Yoshinaga Y."/>
            <person name="Zwiers L.-H."/>
            <person name="Turgeon B."/>
            <person name="Goodwin S."/>
            <person name="Spatafora J."/>
            <person name="Crous P."/>
            <person name="Grigoriev I."/>
        </authorList>
    </citation>
    <scope>NUCLEOTIDE SEQUENCE</scope>
    <source>
        <strain evidence="2">CBS 627.86</strain>
    </source>
</reference>
<dbReference type="InterPro" id="IPR036610">
    <property type="entry name" value="PEBP-like_sf"/>
</dbReference>
<dbReference type="PANTHER" id="PTHR11362">
    <property type="entry name" value="PHOSPHATIDYLETHANOLAMINE-BINDING PROTEIN"/>
    <property type="match status" value="1"/>
</dbReference>
<dbReference type="InterPro" id="IPR035810">
    <property type="entry name" value="PEBP_euk"/>
</dbReference>
<organism evidence="2 3">
    <name type="scientific">Lophiotrema nucula</name>
    <dbReference type="NCBI Taxonomy" id="690887"/>
    <lineage>
        <taxon>Eukaryota</taxon>
        <taxon>Fungi</taxon>
        <taxon>Dikarya</taxon>
        <taxon>Ascomycota</taxon>
        <taxon>Pezizomycotina</taxon>
        <taxon>Dothideomycetes</taxon>
        <taxon>Pleosporomycetidae</taxon>
        <taxon>Pleosporales</taxon>
        <taxon>Lophiotremataceae</taxon>
        <taxon>Lophiotrema</taxon>
    </lineage>
</organism>
<dbReference type="GO" id="GO:0030162">
    <property type="term" value="P:regulation of proteolysis"/>
    <property type="evidence" value="ECO:0007669"/>
    <property type="project" value="TreeGrafter"/>
</dbReference>
<keyword evidence="3" id="KW-1185">Reference proteome</keyword>
<dbReference type="GO" id="GO:0046578">
    <property type="term" value="P:regulation of Ras protein signal transduction"/>
    <property type="evidence" value="ECO:0007669"/>
    <property type="project" value="TreeGrafter"/>
</dbReference>
<dbReference type="InterPro" id="IPR008914">
    <property type="entry name" value="PEBP"/>
</dbReference>
<dbReference type="Pfam" id="PF01161">
    <property type="entry name" value="PBP"/>
    <property type="match status" value="1"/>
</dbReference>
<dbReference type="AlphaFoldDB" id="A0A6A5Z532"/>
<dbReference type="OrthoDB" id="2506647at2759"/>
<dbReference type="GO" id="GO:0030414">
    <property type="term" value="F:peptidase inhibitor activity"/>
    <property type="evidence" value="ECO:0007669"/>
    <property type="project" value="TreeGrafter"/>
</dbReference>
<evidence type="ECO:0000313" key="2">
    <source>
        <dbReference type="EMBL" id="KAF2113528.1"/>
    </source>
</evidence>
<evidence type="ECO:0000256" key="1">
    <source>
        <dbReference type="SAM" id="SignalP"/>
    </source>
</evidence>
<protein>
    <submittedName>
        <fullName evidence="2">Phosphatidylethanolamine-binding protein</fullName>
    </submittedName>
</protein>
<dbReference type="Gene3D" id="3.90.280.10">
    <property type="entry name" value="PEBP-like"/>
    <property type="match status" value="1"/>
</dbReference>
<feature type="chain" id="PRO_5025481823" evidence="1">
    <location>
        <begin position="19"/>
        <end position="243"/>
    </location>
</feature>
<dbReference type="EMBL" id="ML977327">
    <property type="protein sequence ID" value="KAF2113528.1"/>
    <property type="molecule type" value="Genomic_DNA"/>
</dbReference>
<dbReference type="PANTHER" id="PTHR11362:SF141">
    <property type="entry name" value="PHOSPHATIDYLETHANOLAMINE-BINDING PROTEIN"/>
    <property type="match status" value="1"/>
</dbReference>
<dbReference type="GO" id="GO:0005543">
    <property type="term" value="F:phospholipid binding"/>
    <property type="evidence" value="ECO:0007669"/>
    <property type="project" value="TreeGrafter"/>
</dbReference>
<sequence>MYFTTSVLLAALVSIAQAQTPKGFTPSVNTKLNVMFNTTSVATPGELLPKAATSSQPQLGLSSAQVSSANTFMFVMMDLDVPPQGTNTTRRTLLHAMVTDFKPTQQKLSNNTVLLASTQKGPAAYIAPGPPATDPVAHRYVQLLFQQPATLKVQASDFSDTSKRIGFDINAFMKTQGLSAPLAANFFTVDGKASGSASGTATGTATGTGGIAKNTLQPFTGGASRVEMTWLAGLVGGLAFMAA</sequence>
<dbReference type="Proteomes" id="UP000799770">
    <property type="component" value="Unassembled WGS sequence"/>
</dbReference>
<accession>A0A6A5Z532</accession>
<evidence type="ECO:0000313" key="3">
    <source>
        <dbReference type="Proteomes" id="UP000799770"/>
    </source>
</evidence>
<dbReference type="CDD" id="cd00866">
    <property type="entry name" value="PEBP_euk"/>
    <property type="match status" value="1"/>
</dbReference>
<dbReference type="SUPFAM" id="SSF49777">
    <property type="entry name" value="PEBP-like"/>
    <property type="match status" value="1"/>
</dbReference>
<name>A0A6A5Z532_9PLEO</name>
<proteinExistence type="predicted"/>
<keyword evidence="1" id="KW-0732">Signal</keyword>
<gene>
    <name evidence="2" type="ORF">BDV96DRAFT_113485</name>
</gene>